<sequence>MVFVGSIDAPSGTFHDEARFYVFWSPETGTRECVVQVA</sequence>
<organism evidence="1 2">
    <name type="scientific">Fimbriiglobus ruber</name>
    <dbReference type="NCBI Taxonomy" id="1908690"/>
    <lineage>
        <taxon>Bacteria</taxon>
        <taxon>Pseudomonadati</taxon>
        <taxon>Planctomycetota</taxon>
        <taxon>Planctomycetia</taxon>
        <taxon>Gemmatales</taxon>
        <taxon>Gemmataceae</taxon>
        <taxon>Fimbriiglobus</taxon>
    </lineage>
</organism>
<dbReference type="Proteomes" id="UP000214646">
    <property type="component" value="Unassembled WGS sequence"/>
</dbReference>
<dbReference type="AlphaFoldDB" id="A0A225EDL9"/>
<gene>
    <name evidence="1" type="ORF">FRUB_00214</name>
</gene>
<comment type="caution">
    <text evidence="1">The sequence shown here is derived from an EMBL/GenBank/DDBJ whole genome shotgun (WGS) entry which is preliminary data.</text>
</comment>
<dbReference type="EMBL" id="NIDE01000001">
    <property type="protein sequence ID" value="OWK46515.1"/>
    <property type="molecule type" value="Genomic_DNA"/>
</dbReference>
<proteinExistence type="predicted"/>
<keyword evidence="2" id="KW-1185">Reference proteome</keyword>
<reference evidence="2" key="1">
    <citation type="submission" date="2017-06" db="EMBL/GenBank/DDBJ databases">
        <title>Genome analysis of Fimbriiglobus ruber SP5, the first member of the order Planctomycetales with confirmed chitinolytic capability.</title>
        <authorList>
            <person name="Ravin N.V."/>
            <person name="Rakitin A.L."/>
            <person name="Ivanova A.A."/>
            <person name="Beletsky A.V."/>
            <person name="Kulichevskaya I.S."/>
            <person name="Mardanov A.V."/>
            <person name="Dedysh S.N."/>
        </authorList>
    </citation>
    <scope>NUCLEOTIDE SEQUENCE [LARGE SCALE GENOMIC DNA]</scope>
    <source>
        <strain evidence="2">SP5</strain>
    </source>
</reference>
<accession>A0A225EDL9</accession>
<evidence type="ECO:0000313" key="2">
    <source>
        <dbReference type="Proteomes" id="UP000214646"/>
    </source>
</evidence>
<evidence type="ECO:0000313" key="1">
    <source>
        <dbReference type="EMBL" id="OWK46515.1"/>
    </source>
</evidence>
<protein>
    <submittedName>
        <fullName evidence="1">Uncharacterized protein</fullName>
    </submittedName>
</protein>
<name>A0A225EDL9_9BACT</name>